<keyword evidence="3" id="KW-0560">Oxidoreductase</keyword>
<organism evidence="5 6">
    <name type="scientific">Acetobacter malorum</name>
    <dbReference type="NCBI Taxonomy" id="178901"/>
    <lineage>
        <taxon>Bacteria</taxon>
        <taxon>Pseudomonadati</taxon>
        <taxon>Pseudomonadota</taxon>
        <taxon>Alphaproteobacteria</taxon>
        <taxon>Acetobacterales</taxon>
        <taxon>Acetobacteraceae</taxon>
        <taxon>Acetobacter</taxon>
    </lineage>
</organism>
<dbReference type="PRINTS" id="PR00081">
    <property type="entry name" value="GDHRDH"/>
</dbReference>
<proteinExistence type="inferred from homology"/>
<dbReference type="PANTHER" id="PTHR43639">
    <property type="entry name" value="OXIDOREDUCTASE, SHORT-CHAIN DEHYDROGENASE/REDUCTASE FAMILY (AFU_ORTHOLOGUE AFUA_5G02870)"/>
    <property type="match status" value="1"/>
</dbReference>
<dbReference type="GO" id="GO:0016491">
    <property type="term" value="F:oxidoreductase activity"/>
    <property type="evidence" value="ECO:0007669"/>
    <property type="project" value="UniProtKB-KW"/>
</dbReference>
<dbReference type="SMART" id="SM00822">
    <property type="entry name" value="PKS_KR"/>
    <property type="match status" value="1"/>
</dbReference>
<dbReference type="InterPro" id="IPR057326">
    <property type="entry name" value="KR_dom"/>
</dbReference>
<dbReference type="InterPro" id="IPR036291">
    <property type="entry name" value="NAD(P)-bd_dom_sf"/>
</dbReference>
<evidence type="ECO:0000256" key="1">
    <source>
        <dbReference type="ARBA" id="ARBA00006484"/>
    </source>
</evidence>
<name>A0A1Y3G6T6_9PROT</name>
<keyword evidence="2" id="KW-0521">NADP</keyword>
<protein>
    <submittedName>
        <fullName evidence="5">3-oxoacyl-ACP reductase</fullName>
    </submittedName>
</protein>
<comment type="caution">
    <text evidence="5">The sequence shown here is derived from an EMBL/GenBank/DDBJ whole genome shotgun (WGS) entry which is preliminary data.</text>
</comment>
<feature type="domain" description="Ketoreductase" evidence="4">
    <location>
        <begin position="12"/>
        <end position="200"/>
    </location>
</feature>
<evidence type="ECO:0000313" key="5">
    <source>
        <dbReference type="EMBL" id="OUJ04383.1"/>
    </source>
</evidence>
<dbReference type="AlphaFoldDB" id="A0A1Y3G6T6"/>
<dbReference type="EMBL" id="JOPG01000032">
    <property type="protein sequence ID" value="OUJ04383.1"/>
    <property type="molecule type" value="Genomic_DNA"/>
</dbReference>
<sequence length="259" mass="27520">MESPMSATTTNPIAIVTGGSRGLGRATVEALARRGVSSILTYHTNKSAADEVVDSVRSSGVQAVALQLDTGDTHAFPAFAEEIRQVLSAWGAERFNYLVNMAGTSHEGLFGEVTEEDFDAAYRVHAKGPFFLTQTLLPLIADGGRIVNISSGLTRFAYPGRIAYAAMKGAVEVMTHYMAKELGPRRIAVNTVAPGAIQTDFSGGIVRDNPDIAHHIAENTALGRPGLPDDIGPMIASLLSEDNRWVNAQRIEVSGGQAI</sequence>
<dbReference type="PRINTS" id="PR00080">
    <property type="entry name" value="SDRFAMILY"/>
</dbReference>
<gene>
    <name evidence="5" type="ORF">HK23_09585</name>
</gene>
<dbReference type="Pfam" id="PF13561">
    <property type="entry name" value="adh_short_C2"/>
    <property type="match status" value="1"/>
</dbReference>
<dbReference type="FunFam" id="3.40.50.720:FF:000374">
    <property type="entry name" value="3-oxoacyl-(Acyl-carrier-protein) reductase"/>
    <property type="match status" value="1"/>
</dbReference>
<comment type="similarity">
    <text evidence="1">Belongs to the short-chain dehydrogenases/reductases (SDR) family.</text>
</comment>
<dbReference type="Proteomes" id="UP000242683">
    <property type="component" value="Unassembled WGS sequence"/>
</dbReference>
<reference evidence="6" key="1">
    <citation type="submission" date="2014-06" db="EMBL/GenBank/DDBJ databases">
        <authorList>
            <person name="Winans N.J."/>
            <person name="Newell P.D."/>
            <person name="Douglas A.E."/>
        </authorList>
    </citation>
    <scope>NUCLEOTIDE SEQUENCE [LARGE SCALE GENOMIC DNA]</scope>
    <source>
        <strain evidence="6">DsW_057</strain>
    </source>
</reference>
<evidence type="ECO:0000313" key="6">
    <source>
        <dbReference type="Proteomes" id="UP000242683"/>
    </source>
</evidence>
<dbReference type="InterPro" id="IPR002347">
    <property type="entry name" value="SDR_fam"/>
</dbReference>
<evidence type="ECO:0000256" key="2">
    <source>
        <dbReference type="ARBA" id="ARBA00022857"/>
    </source>
</evidence>
<dbReference type="SUPFAM" id="SSF51735">
    <property type="entry name" value="NAD(P)-binding Rossmann-fold domains"/>
    <property type="match status" value="1"/>
</dbReference>
<dbReference type="PANTHER" id="PTHR43639:SF1">
    <property type="entry name" value="SHORT-CHAIN DEHYDROGENASE_REDUCTASE FAMILY PROTEIN"/>
    <property type="match status" value="1"/>
</dbReference>
<dbReference type="Gene3D" id="3.40.50.720">
    <property type="entry name" value="NAD(P)-binding Rossmann-like Domain"/>
    <property type="match status" value="1"/>
</dbReference>
<accession>A0A1Y3G6T6</accession>
<evidence type="ECO:0000256" key="3">
    <source>
        <dbReference type="ARBA" id="ARBA00023002"/>
    </source>
</evidence>
<evidence type="ECO:0000259" key="4">
    <source>
        <dbReference type="SMART" id="SM00822"/>
    </source>
</evidence>